<evidence type="ECO:0000256" key="2">
    <source>
        <dbReference type="ARBA" id="ARBA00022723"/>
    </source>
</evidence>
<evidence type="ECO:0000256" key="8">
    <source>
        <dbReference type="SAM" id="MobiDB-lite"/>
    </source>
</evidence>
<reference evidence="10 11" key="1">
    <citation type="submission" date="2020-11" db="EMBL/GenBank/DDBJ databases">
        <authorList>
            <person name="Wallbank WR R."/>
            <person name="Pardo Diaz C."/>
            <person name="Kozak K."/>
            <person name="Martin S."/>
            <person name="Jiggins C."/>
            <person name="Moest M."/>
            <person name="Warren A I."/>
            <person name="Generalovic N T."/>
            <person name="Byers J.R.P. K."/>
            <person name="Montejo-Kovacevich G."/>
            <person name="Yen C E."/>
        </authorList>
    </citation>
    <scope>NUCLEOTIDE SEQUENCE [LARGE SCALE GENOMIC DNA]</scope>
</reference>
<keyword evidence="4 7" id="KW-0863">Zinc-finger</keyword>
<accession>A0A7R8UTZ4</accession>
<dbReference type="InterPro" id="IPR013087">
    <property type="entry name" value="Znf_C2H2_type"/>
</dbReference>
<keyword evidence="11" id="KW-1185">Reference proteome</keyword>
<feature type="domain" description="C2H2-type" evidence="9">
    <location>
        <begin position="162"/>
        <end position="190"/>
    </location>
</feature>
<protein>
    <recommendedName>
        <fullName evidence="9">C2H2-type domain-containing protein</fullName>
    </recommendedName>
</protein>
<keyword evidence="3" id="KW-0677">Repeat</keyword>
<feature type="domain" description="C2H2-type" evidence="9">
    <location>
        <begin position="305"/>
        <end position="327"/>
    </location>
</feature>
<evidence type="ECO:0000256" key="4">
    <source>
        <dbReference type="ARBA" id="ARBA00022771"/>
    </source>
</evidence>
<dbReference type="PROSITE" id="PS50157">
    <property type="entry name" value="ZINC_FINGER_C2H2_2"/>
    <property type="match status" value="2"/>
</dbReference>
<evidence type="ECO:0000313" key="10">
    <source>
        <dbReference type="EMBL" id="CAD7087006.1"/>
    </source>
</evidence>
<feature type="region of interest" description="Disordered" evidence="8">
    <location>
        <begin position="111"/>
        <end position="162"/>
    </location>
</feature>
<dbReference type="SUPFAM" id="SSF57667">
    <property type="entry name" value="beta-beta-alpha zinc fingers"/>
    <property type="match status" value="1"/>
</dbReference>
<proteinExistence type="predicted"/>
<dbReference type="Pfam" id="PF00096">
    <property type="entry name" value="zf-C2H2"/>
    <property type="match status" value="2"/>
</dbReference>
<feature type="compositionally biased region" description="Polar residues" evidence="8">
    <location>
        <begin position="111"/>
        <end position="128"/>
    </location>
</feature>
<comment type="subcellular location">
    <subcellularLocation>
        <location evidence="1">Nucleus</location>
    </subcellularLocation>
</comment>
<dbReference type="GO" id="GO:0008270">
    <property type="term" value="F:zinc ion binding"/>
    <property type="evidence" value="ECO:0007669"/>
    <property type="project" value="UniProtKB-KW"/>
</dbReference>
<dbReference type="InterPro" id="IPR036236">
    <property type="entry name" value="Znf_C2H2_sf"/>
</dbReference>
<dbReference type="FunCoup" id="A0A7R8UTZ4">
    <property type="interactions" value="1"/>
</dbReference>
<sequence length="342" mass="38884">MEVNTELIKQENFDWKPDLNEIKVEPSKCGEIHTLDYLNYTLVCSICGESLPGLFEFGTHYREKHVVLEKKIEATLPVVSGNTEGSAGLDIAMLEYSVKEEYLSEDEECFATNNDEGPTATNASVSHQDISHEELSHTMSESTGNKNSLEEHSNSQDNEGPYACPHCPKVYYQKENRREHIDLVHNKKRTEKCPKCRESFLTNESHTCGINSQNSLSHNRKLIPIRLRSGKKSFQQETTSQSNLAIPVNQDKRPSYSWGEAFYITYYREKPLICAASGCRQTSETMGELKTHHKTVHMCSIPMEYKCDICNEKYKDSDTLSAHKKTHVTKVYGGAKKKSKTQ</sequence>
<dbReference type="PANTHER" id="PTHR24406">
    <property type="entry name" value="TRANSCRIPTIONAL REPRESSOR CTCFL-RELATED"/>
    <property type="match status" value="1"/>
</dbReference>
<feature type="compositionally biased region" description="Polar residues" evidence="8">
    <location>
        <begin position="137"/>
        <end position="147"/>
    </location>
</feature>
<evidence type="ECO:0000256" key="1">
    <source>
        <dbReference type="ARBA" id="ARBA00004123"/>
    </source>
</evidence>
<dbReference type="InParanoid" id="A0A7R8UTZ4"/>
<dbReference type="InterPro" id="IPR050888">
    <property type="entry name" value="ZnF_C2H2-type_TF"/>
</dbReference>
<evidence type="ECO:0000256" key="5">
    <source>
        <dbReference type="ARBA" id="ARBA00022833"/>
    </source>
</evidence>
<keyword evidence="2" id="KW-0479">Metal-binding</keyword>
<keyword evidence="6" id="KW-0539">Nucleus</keyword>
<gene>
    <name evidence="10" type="ORF">HERILL_LOCUS9740</name>
</gene>
<evidence type="ECO:0000256" key="6">
    <source>
        <dbReference type="ARBA" id="ARBA00023242"/>
    </source>
</evidence>
<evidence type="ECO:0000256" key="7">
    <source>
        <dbReference type="PROSITE-ProRule" id="PRU00042"/>
    </source>
</evidence>
<dbReference type="GO" id="GO:0005634">
    <property type="term" value="C:nucleus"/>
    <property type="evidence" value="ECO:0007669"/>
    <property type="project" value="UniProtKB-SubCell"/>
</dbReference>
<dbReference type="EMBL" id="LR899012">
    <property type="protein sequence ID" value="CAD7087006.1"/>
    <property type="molecule type" value="Genomic_DNA"/>
</dbReference>
<evidence type="ECO:0000256" key="3">
    <source>
        <dbReference type="ARBA" id="ARBA00022737"/>
    </source>
</evidence>
<dbReference type="SMART" id="SM00355">
    <property type="entry name" value="ZnF_C2H2"/>
    <property type="match status" value="4"/>
</dbReference>
<organism evidence="10 11">
    <name type="scientific">Hermetia illucens</name>
    <name type="common">Black soldier fly</name>
    <dbReference type="NCBI Taxonomy" id="343691"/>
    <lineage>
        <taxon>Eukaryota</taxon>
        <taxon>Metazoa</taxon>
        <taxon>Ecdysozoa</taxon>
        <taxon>Arthropoda</taxon>
        <taxon>Hexapoda</taxon>
        <taxon>Insecta</taxon>
        <taxon>Pterygota</taxon>
        <taxon>Neoptera</taxon>
        <taxon>Endopterygota</taxon>
        <taxon>Diptera</taxon>
        <taxon>Brachycera</taxon>
        <taxon>Stratiomyomorpha</taxon>
        <taxon>Stratiomyidae</taxon>
        <taxon>Hermetiinae</taxon>
        <taxon>Hermetia</taxon>
    </lineage>
</organism>
<name>A0A7R8UTZ4_HERIL</name>
<dbReference type="PROSITE" id="PS00028">
    <property type="entry name" value="ZINC_FINGER_C2H2_1"/>
    <property type="match status" value="3"/>
</dbReference>
<dbReference type="Gene3D" id="3.30.160.60">
    <property type="entry name" value="Classic Zinc Finger"/>
    <property type="match status" value="2"/>
</dbReference>
<dbReference type="Proteomes" id="UP000594454">
    <property type="component" value="Chromosome 4"/>
</dbReference>
<evidence type="ECO:0000313" key="11">
    <source>
        <dbReference type="Proteomes" id="UP000594454"/>
    </source>
</evidence>
<keyword evidence="5" id="KW-0862">Zinc</keyword>
<evidence type="ECO:0000259" key="9">
    <source>
        <dbReference type="PROSITE" id="PS50157"/>
    </source>
</evidence>
<dbReference type="AlphaFoldDB" id="A0A7R8UTZ4"/>